<keyword evidence="4" id="KW-1185">Reference proteome</keyword>
<name>A0ABR2PU73_9ROSI</name>
<evidence type="ECO:0000256" key="2">
    <source>
        <dbReference type="SAM" id="Phobius"/>
    </source>
</evidence>
<gene>
    <name evidence="3" type="ORF">V6N11_044896</name>
</gene>
<feature type="repeat" description="ANK" evidence="1">
    <location>
        <begin position="122"/>
        <end position="154"/>
    </location>
</feature>
<dbReference type="PROSITE" id="PS50088">
    <property type="entry name" value="ANK_REPEAT"/>
    <property type="match status" value="2"/>
</dbReference>
<keyword evidence="1" id="KW-0040">ANK repeat</keyword>
<evidence type="ECO:0000313" key="3">
    <source>
        <dbReference type="EMBL" id="KAK8992004.1"/>
    </source>
</evidence>
<reference evidence="3 4" key="1">
    <citation type="journal article" date="2024" name="G3 (Bethesda)">
        <title>Genome assembly of Hibiscus sabdariffa L. provides insights into metabolisms of medicinal natural products.</title>
        <authorList>
            <person name="Kim T."/>
        </authorList>
    </citation>
    <scope>NUCLEOTIDE SEQUENCE [LARGE SCALE GENOMIC DNA]</scope>
    <source>
        <strain evidence="3">TK-2024</strain>
        <tissue evidence="3">Old leaves</tissue>
    </source>
</reference>
<feature type="transmembrane region" description="Helical" evidence="2">
    <location>
        <begin position="380"/>
        <end position="397"/>
    </location>
</feature>
<dbReference type="Gene3D" id="1.25.40.20">
    <property type="entry name" value="Ankyrin repeat-containing domain"/>
    <property type="match status" value="1"/>
</dbReference>
<feature type="transmembrane region" description="Helical" evidence="2">
    <location>
        <begin position="357"/>
        <end position="374"/>
    </location>
</feature>
<dbReference type="InterPro" id="IPR036770">
    <property type="entry name" value="Ankyrin_rpt-contain_sf"/>
</dbReference>
<feature type="repeat" description="ANK" evidence="1">
    <location>
        <begin position="70"/>
        <end position="97"/>
    </location>
</feature>
<comment type="caution">
    <text evidence="3">The sequence shown here is derived from an EMBL/GenBank/DDBJ whole genome shotgun (WGS) entry which is preliminary data.</text>
</comment>
<keyword evidence="2" id="KW-0472">Membrane</keyword>
<feature type="transmembrane region" description="Helical" evidence="2">
    <location>
        <begin position="274"/>
        <end position="295"/>
    </location>
</feature>
<keyword evidence="2" id="KW-1133">Transmembrane helix</keyword>
<organism evidence="3 4">
    <name type="scientific">Hibiscus sabdariffa</name>
    <name type="common">roselle</name>
    <dbReference type="NCBI Taxonomy" id="183260"/>
    <lineage>
        <taxon>Eukaryota</taxon>
        <taxon>Viridiplantae</taxon>
        <taxon>Streptophyta</taxon>
        <taxon>Embryophyta</taxon>
        <taxon>Tracheophyta</taxon>
        <taxon>Spermatophyta</taxon>
        <taxon>Magnoliopsida</taxon>
        <taxon>eudicotyledons</taxon>
        <taxon>Gunneridae</taxon>
        <taxon>Pentapetalae</taxon>
        <taxon>rosids</taxon>
        <taxon>malvids</taxon>
        <taxon>Malvales</taxon>
        <taxon>Malvaceae</taxon>
        <taxon>Malvoideae</taxon>
        <taxon>Hibiscus</taxon>
    </lineage>
</organism>
<protein>
    <recommendedName>
        <fullName evidence="5">PGG domain-containing protein</fullName>
    </recommendedName>
</protein>
<dbReference type="Pfam" id="PF12796">
    <property type="entry name" value="Ank_2"/>
    <property type="match status" value="2"/>
</dbReference>
<feature type="transmembrane region" description="Helical" evidence="2">
    <location>
        <begin position="404"/>
        <end position="420"/>
    </location>
</feature>
<accession>A0ABR2PU73</accession>
<dbReference type="InterPro" id="IPR002110">
    <property type="entry name" value="Ankyrin_rpt"/>
</dbReference>
<feature type="transmembrane region" description="Helical" evidence="2">
    <location>
        <begin position="307"/>
        <end position="326"/>
    </location>
</feature>
<evidence type="ECO:0000313" key="4">
    <source>
        <dbReference type="Proteomes" id="UP001396334"/>
    </source>
</evidence>
<sequence length="422" mass="47868">MDESLRASARTGNISELYRLIERDGNILRRFDEVEFVDTPLHIAAKEGCIGFTMEIMNLKPSFARKLNHQGLSPIHLAVQNGHTELVLWFLEIDKDLVRVRLERKGRKKDYYREVMNQKDEDGNTALHRAASSNQPQVLELLLESKADKHVTNQDGLTALDLAHQHNNKESINIMRSCFCPRVSDFKYKLKKQIVDHTTMASSLFSYDTDNISGDDRNALLVILGLLLTATYQATLSPPSGVLPVQSSSTSTDTSGNHVVDKLNPSELQQTTFLMFYIPTYIVFLVAFFLTLALLKPFPQGFRTALQILLAFLAIGFVQSICLIAPPHLLFNVITIVSILFWVLIVFMLSAHRVSKLGVTIVGCCLSPAVLFFFSIENIHFIYVGFIIQGCWLFLFMHDEFWEGTMLVIGYCFFFIIVIHEH</sequence>
<evidence type="ECO:0000256" key="1">
    <source>
        <dbReference type="PROSITE-ProRule" id="PRU00023"/>
    </source>
</evidence>
<evidence type="ECO:0008006" key="5">
    <source>
        <dbReference type="Google" id="ProtNLM"/>
    </source>
</evidence>
<dbReference type="SUPFAM" id="SSF48403">
    <property type="entry name" value="Ankyrin repeat"/>
    <property type="match status" value="1"/>
</dbReference>
<dbReference type="EMBL" id="JBBPBN010000051">
    <property type="protein sequence ID" value="KAK8992004.1"/>
    <property type="molecule type" value="Genomic_DNA"/>
</dbReference>
<dbReference type="SMART" id="SM00248">
    <property type="entry name" value="ANK"/>
    <property type="match status" value="4"/>
</dbReference>
<feature type="transmembrane region" description="Helical" evidence="2">
    <location>
        <begin position="332"/>
        <end position="350"/>
    </location>
</feature>
<dbReference type="PANTHER" id="PTHR24128">
    <property type="entry name" value="HOMEOBOX PROTEIN WARIAI"/>
    <property type="match status" value="1"/>
</dbReference>
<dbReference type="PROSITE" id="PS50297">
    <property type="entry name" value="ANK_REP_REGION"/>
    <property type="match status" value="2"/>
</dbReference>
<dbReference type="Proteomes" id="UP001396334">
    <property type="component" value="Unassembled WGS sequence"/>
</dbReference>
<keyword evidence="2" id="KW-0812">Transmembrane</keyword>
<dbReference type="PANTHER" id="PTHR24128:SF46">
    <property type="entry name" value="ALPHA-LATROTOXIN-LHE1A-LIKE ISOFORM X1"/>
    <property type="match status" value="1"/>
</dbReference>
<proteinExistence type="predicted"/>